<dbReference type="PROSITE" id="PS01303">
    <property type="entry name" value="BCCT"/>
    <property type="match status" value="1"/>
</dbReference>
<evidence type="ECO:0000256" key="5">
    <source>
        <dbReference type="ARBA" id="ARBA00022692"/>
    </source>
</evidence>
<name>R8B1N6_9GAMM</name>
<dbReference type="eggNOG" id="COG1292">
    <property type="taxonomic scope" value="Bacteria"/>
</dbReference>
<dbReference type="RefSeq" id="WP_012137424.1">
    <property type="nucleotide sequence ID" value="NZ_KE007317.1"/>
</dbReference>
<feature type="transmembrane region" description="Helical" evidence="8">
    <location>
        <begin position="496"/>
        <end position="519"/>
    </location>
</feature>
<comment type="similarity">
    <text evidence="2">Belongs to the BCCT transporter (TC 2.A.15) family.</text>
</comment>
<dbReference type="GO" id="GO:0005886">
    <property type="term" value="C:plasma membrane"/>
    <property type="evidence" value="ECO:0007669"/>
    <property type="project" value="UniProtKB-SubCell"/>
</dbReference>
<dbReference type="Proteomes" id="UP000016540">
    <property type="component" value="Unassembled WGS sequence"/>
</dbReference>
<feature type="transmembrane region" description="Helical" evidence="8">
    <location>
        <begin position="425"/>
        <end position="444"/>
    </location>
</feature>
<evidence type="ECO:0000313" key="9">
    <source>
        <dbReference type="EMBL" id="EON92498.1"/>
    </source>
</evidence>
<keyword evidence="7 8" id="KW-0472">Membrane</keyword>
<feature type="transmembrane region" description="Helical" evidence="8">
    <location>
        <begin position="373"/>
        <end position="391"/>
    </location>
</feature>
<keyword evidence="10" id="KW-1185">Reference proteome</keyword>
<feature type="transmembrane region" description="Helical" evidence="8">
    <location>
        <begin position="290"/>
        <end position="318"/>
    </location>
</feature>
<keyword evidence="6 8" id="KW-1133">Transmembrane helix</keyword>
<feature type="transmembrane region" description="Helical" evidence="8">
    <location>
        <begin position="173"/>
        <end position="191"/>
    </location>
</feature>
<organism evidence="9 10">
    <name type="scientific">Marinobacter lipolyticus SM19</name>
    <dbReference type="NCBI Taxonomy" id="1318628"/>
    <lineage>
        <taxon>Bacteria</taxon>
        <taxon>Pseudomonadati</taxon>
        <taxon>Pseudomonadota</taxon>
        <taxon>Gammaproteobacteria</taxon>
        <taxon>Pseudomonadales</taxon>
        <taxon>Marinobacteraceae</taxon>
        <taxon>Marinobacter</taxon>
    </lineage>
</organism>
<evidence type="ECO:0000313" key="10">
    <source>
        <dbReference type="Proteomes" id="UP000016540"/>
    </source>
</evidence>
<comment type="subcellular location">
    <subcellularLocation>
        <location evidence="1">Cell membrane</location>
        <topology evidence="1">Multi-pass membrane protein</topology>
    </subcellularLocation>
</comment>
<evidence type="ECO:0000256" key="1">
    <source>
        <dbReference type="ARBA" id="ARBA00004651"/>
    </source>
</evidence>
<dbReference type="OrthoDB" id="9775735at2"/>
<accession>R8B1N6</accession>
<keyword evidence="3" id="KW-0813">Transport</keyword>
<feature type="transmembrane region" description="Helical" evidence="8">
    <location>
        <begin position="338"/>
        <end position="361"/>
    </location>
</feature>
<comment type="caution">
    <text evidence="9">The sequence shown here is derived from an EMBL/GenBank/DDBJ whole genome shotgun (WGS) entry which is preliminary data.</text>
</comment>
<gene>
    <name evidence="9" type="ORF">MARLIPOL_07094</name>
</gene>
<dbReference type="NCBIfam" id="TIGR00842">
    <property type="entry name" value="bcct"/>
    <property type="match status" value="1"/>
</dbReference>
<feature type="transmembrane region" description="Helical" evidence="8">
    <location>
        <begin position="117"/>
        <end position="136"/>
    </location>
</feature>
<dbReference type="PATRIC" id="fig|1318628.3.peg.1420"/>
<dbReference type="STRING" id="1318628.MARLIPOL_07094"/>
<dbReference type="InterPro" id="IPR018093">
    <property type="entry name" value="BCCT_CS"/>
</dbReference>
<feature type="transmembrane region" description="Helical" evidence="8">
    <location>
        <begin position="471"/>
        <end position="490"/>
    </location>
</feature>
<evidence type="ECO:0000256" key="8">
    <source>
        <dbReference type="SAM" id="Phobius"/>
    </source>
</evidence>
<dbReference type="PANTHER" id="PTHR30047:SF7">
    <property type="entry name" value="HIGH-AFFINITY CHOLINE TRANSPORT PROTEIN"/>
    <property type="match status" value="1"/>
</dbReference>
<evidence type="ECO:0000256" key="7">
    <source>
        <dbReference type="ARBA" id="ARBA00023136"/>
    </source>
</evidence>
<protein>
    <submittedName>
        <fullName evidence="9">Choline/carnitine/betaine transporter</fullName>
    </submittedName>
</protein>
<evidence type="ECO:0000256" key="3">
    <source>
        <dbReference type="ARBA" id="ARBA00022448"/>
    </source>
</evidence>
<evidence type="ECO:0000256" key="4">
    <source>
        <dbReference type="ARBA" id="ARBA00022475"/>
    </source>
</evidence>
<sequence length="534" mass="57223">MTERAQPVVDADRLYDDVDYQIGQDNIQVAGFDVHNPVFGISAILILVFVAGTLFATEAANGMLLGARGWAIEHFDWLFMAGGNLFVVFCLALIVLPVSKVRIGGDNAKPEFSTLSWFSMLFAAGMGIGLMFWSVAEPVAYFTDWYGTPLGVEANTAEGKSMALGATMFHWGLHPWAMYGIVGLSLAFFAYNKGLPLTVRSAFYPILGNRIWGPIGHVIDIVAVLATIFGLATSLGLGAQQAASGLAYLGIVGNGITTQIGLIAFITAIAIFSVVRGLDGGVKLLSNINMVIAFVLLLFVILAGSISGFFANLFDLFWSYGKNILPLSNWVGREDETWFHGWTVFYWAWWISWSPFVGMFIARVSKGRTVREFMLAVLIIPTLVCGIWVTAFGGNALDQIQAEVGALSGGLTEVPLAMFQMMDSMPLTSLISFLAIVLVLVFFVTSSDSGSLVIDGITAGGKQDAPVAQRVFWATMEGVIAATLLFGGGAQALSALQAGAVTAGLPFAIILILMCVSLYKGLNGEAKTQLKYSV</sequence>
<keyword evidence="4" id="KW-1003">Cell membrane</keyword>
<evidence type="ECO:0000256" key="6">
    <source>
        <dbReference type="ARBA" id="ARBA00022989"/>
    </source>
</evidence>
<dbReference type="HOGENOM" id="CLU_010118_5_2_6"/>
<dbReference type="GO" id="GO:0022857">
    <property type="term" value="F:transmembrane transporter activity"/>
    <property type="evidence" value="ECO:0007669"/>
    <property type="project" value="InterPro"/>
</dbReference>
<feature type="transmembrane region" description="Helical" evidence="8">
    <location>
        <begin position="211"/>
        <end position="236"/>
    </location>
</feature>
<feature type="transmembrane region" description="Helical" evidence="8">
    <location>
        <begin position="38"/>
        <end position="57"/>
    </location>
</feature>
<feature type="transmembrane region" description="Helical" evidence="8">
    <location>
        <begin position="77"/>
        <end position="96"/>
    </location>
</feature>
<reference evidence="9 10" key="1">
    <citation type="journal article" date="2013" name="Genome Announc.">
        <title>Draft Genome Sequence of the Moderately Halophilic Bacterium Marinobacter lipolyticus Strain SM19.</title>
        <authorList>
            <person name="Papke R.T."/>
            <person name="de la Haba R.R."/>
            <person name="Infante-Dominguez C."/>
            <person name="Perez D."/>
            <person name="Sanchez-Porro C."/>
            <person name="Lapierre P."/>
            <person name="Ventosa A."/>
        </authorList>
    </citation>
    <scope>NUCLEOTIDE SEQUENCE [LARGE SCALE GENOMIC DNA]</scope>
    <source>
        <strain evidence="9 10">SM19</strain>
    </source>
</reference>
<dbReference type="Pfam" id="PF02028">
    <property type="entry name" value="BCCT"/>
    <property type="match status" value="1"/>
</dbReference>
<dbReference type="PANTHER" id="PTHR30047">
    <property type="entry name" value="HIGH-AFFINITY CHOLINE TRANSPORT PROTEIN-RELATED"/>
    <property type="match status" value="1"/>
</dbReference>
<evidence type="ECO:0000256" key="2">
    <source>
        <dbReference type="ARBA" id="ARBA00005658"/>
    </source>
</evidence>
<proteinExistence type="inferred from homology"/>
<dbReference type="AlphaFoldDB" id="R8B1N6"/>
<dbReference type="EMBL" id="ASAD01000010">
    <property type="protein sequence ID" value="EON92498.1"/>
    <property type="molecule type" value="Genomic_DNA"/>
</dbReference>
<keyword evidence="5 8" id="KW-0812">Transmembrane</keyword>
<feature type="transmembrane region" description="Helical" evidence="8">
    <location>
        <begin position="256"/>
        <end position="278"/>
    </location>
</feature>
<dbReference type="InterPro" id="IPR000060">
    <property type="entry name" value="BCCT_transptr"/>
</dbReference>